<proteinExistence type="predicted"/>
<keyword evidence="2" id="KW-1185">Reference proteome</keyword>
<dbReference type="Proteomes" id="UP000321225">
    <property type="component" value="Unassembled WGS sequence"/>
</dbReference>
<evidence type="ECO:0000313" key="1">
    <source>
        <dbReference type="EMBL" id="GEK84997.1"/>
    </source>
</evidence>
<gene>
    <name evidence="1" type="ORF">MAE01_01730</name>
</gene>
<comment type="caution">
    <text evidence="1">The sequence shown here is derived from an EMBL/GenBank/DDBJ whole genome shotgun (WGS) entry which is preliminary data.</text>
</comment>
<accession>A0A511AG64</accession>
<protein>
    <recommendedName>
        <fullName evidence="3">Fis family transcriptional regulator</fullName>
    </recommendedName>
</protein>
<evidence type="ECO:0000313" key="2">
    <source>
        <dbReference type="Proteomes" id="UP000321225"/>
    </source>
</evidence>
<organism evidence="1 2">
    <name type="scientific">Microbacterium aerolatum</name>
    <dbReference type="NCBI Taxonomy" id="153731"/>
    <lineage>
        <taxon>Bacteria</taxon>
        <taxon>Bacillati</taxon>
        <taxon>Actinomycetota</taxon>
        <taxon>Actinomycetes</taxon>
        <taxon>Micrococcales</taxon>
        <taxon>Microbacteriaceae</taxon>
        <taxon>Microbacterium</taxon>
    </lineage>
</organism>
<reference evidence="1 2" key="1">
    <citation type="submission" date="2019-07" db="EMBL/GenBank/DDBJ databases">
        <title>Whole genome shotgun sequence of Microbacterium aerolatum NBRC 103071.</title>
        <authorList>
            <person name="Hosoyama A."/>
            <person name="Uohara A."/>
            <person name="Ohji S."/>
            <person name="Ichikawa N."/>
        </authorList>
    </citation>
    <scope>NUCLEOTIDE SEQUENCE [LARGE SCALE GENOMIC DNA]</scope>
    <source>
        <strain evidence="1 2">NBRC 103071</strain>
    </source>
</reference>
<name>A0A511AG64_9MICO</name>
<evidence type="ECO:0008006" key="3">
    <source>
        <dbReference type="Google" id="ProtNLM"/>
    </source>
</evidence>
<sequence>MDNSYAARCVSRTLIRVHWDRLFEDLEGQLAAEWEAERAALDAESERLRISKLTLRTRLLLLQQNDAPVTVRLSGGEHHSGRLRAVGADWIAAQPVEGTSALIAPMASVTGVETHHGALLDTLEDVTVAADGLRERMTLGFLMRDFARRRLAVRVALTDGDVLHGTIDRAGQDHLDLAVHDAGEARLAGAVRAFRIVPFTTLRWLRTAGSAISA</sequence>
<dbReference type="AlphaFoldDB" id="A0A511AG64"/>
<dbReference type="EMBL" id="BJUW01000001">
    <property type="protein sequence ID" value="GEK84997.1"/>
    <property type="molecule type" value="Genomic_DNA"/>
</dbReference>